<dbReference type="EMBL" id="LCUJ01000002">
    <property type="protein sequence ID" value="OCL99871.1"/>
    <property type="molecule type" value="Genomic_DNA"/>
</dbReference>
<gene>
    <name evidence="1" type="ORF">AAX29_00921</name>
    <name evidence="2" type="ORF">FE246_01730</name>
</gene>
<evidence type="ECO:0000313" key="3">
    <source>
        <dbReference type="Proteomes" id="UP000093281"/>
    </source>
</evidence>
<dbReference type="EMBL" id="VBUF01000001">
    <property type="protein sequence ID" value="TLS73232.1"/>
    <property type="molecule type" value="Genomic_DNA"/>
</dbReference>
<dbReference type="STRING" id="544718.AAX25_00152"/>
<dbReference type="AlphaFoldDB" id="A0A1C0B8K0"/>
<protein>
    <submittedName>
        <fullName evidence="1">Uncharacterized protein</fullName>
    </submittedName>
</protein>
<name>A0A1C0B8K0_9BACT</name>
<reference evidence="3" key="2">
    <citation type="submission" date="2015-05" db="EMBL/GenBank/DDBJ databases">
        <authorList>
            <person name="Rovetto F."/>
            <person name="Cocolin L."/>
            <person name="Illeghems K."/>
            <person name="Van Nieuwerburgh F."/>
            <person name="Houf K."/>
        </authorList>
    </citation>
    <scope>NUCLEOTIDE SEQUENCE [LARGE SCALE GENOMIC DNA]</scope>
    <source>
        <strain evidence="3">DU22</strain>
    </source>
</reference>
<dbReference type="Proteomes" id="UP000308001">
    <property type="component" value="Unassembled WGS sequence"/>
</dbReference>
<evidence type="ECO:0000313" key="2">
    <source>
        <dbReference type="EMBL" id="TLS73232.1"/>
    </source>
</evidence>
<dbReference type="OrthoDB" id="5348738at2"/>
<reference evidence="1" key="1">
    <citation type="submission" date="2015-05" db="EMBL/GenBank/DDBJ databases">
        <authorList>
            <person name="Wang D.B."/>
            <person name="Wang M."/>
        </authorList>
    </citation>
    <scope>NUCLEOTIDE SEQUENCE [LARGE SCALE GENOMIC DNA]</scope>
    <source>
        <strain evidence="1">DU22</strain>
    </source>
</reference>
<comment type="caution">
    <text evidence="1">The sequence shown here is derived from an EMBL/GenBank/DDBJ whole genome shotgun (WGS) entry which is preliminary data.</text>
</comment>
<evidence type="ECO:0000313" key="1">
    <source>
        <dbReference type="EMBL" id="OCL99871.1"/>
    </source>
</evidence>
<organism evidence="1 3">
    <name type="scientific">Aliarcobacter thereius</name>
    <dbReference type="NCBI Taxonomy" id="544718"/>
    <lineage>
        <taxon>Bacteria</taxon>
        <taxon>Pseudomonadati</taxon>
        <taxon>Campylobacterota</taxon>
        <taxon>Epsilonproteobacteria</taxon>
        <taxon>Campylobacterales</taxon>
        <taxon>Arcobacteraceae</taxon>
        <taxon>Aliarcobacter</taxon>
    </lineage>
</organism>
<dbReference type="RefSeq" id="WP_066180810.1">
    <property type="nucleotide sequence ID" value="NZ_LCUJ01000002.1"/>
</dbReference>
<proteinExistence type="predicted"/>
<accession>A0A1C0B8K0</accession>
<reference evidence="2 4" key="3">
    <citation type="submission" date="2019-05" db="EMBL/GenBank/DDBJ databases">
        <title>Arcobacter cibarius and Arcobacter thereius providing challenges in identification an antibiotic susceptibility and Quinolone resistance.</title>
        <authorList>
            <person name="Busch A."/>
            <person name="Hanel I."/>
            <person name="Hotzel H."/>
            <person name="Tomaso H."/>
        </authorList>
    </citation>
    <scope>NUCLEOTIDE SEQUENCE [LARGE SCALE GENOMIC DNA]</scope>
    <source>
        <strain evidence="2 4">17CS1191_2</strain>
    </source>
</reference>
<dbReference type="Proteomes" id="UP000093281">
    <property type="component" value="Unassembled WGS sequence"/>
</dbReference>
<evidence type="ECO:0000313" key="4">
    <source>
        <dbReference type="Proteomes" id="UP000308001"/>
    </source>
</evidence>
<sequence length="65" mass="8387">MKDRLTEALRVRFEYYNLYNNQEERWHKKYKNHELYELVKYSFKYDFKDIGKMMPKLLKEFEKRL</sequence>